<dbReference type="OrthoDB" id="5870528at2759"/>
<reference evidence="2" key="1">
    <citation type="submission" date="2021-09" db="EMBL/GenBank/DDBJ databases">
        <authorList>
            <consortium name="Pathogen Informatics"/>
        </authorList>
    </citation>
    <scope>NUCLEOTIDE SEQUENCE</scope>
</reference>
<evidence type="ECO:0000313" key="2">
    <source>
        <dbReference type="EMBL" id="CAG9539011.1"/>
    </source>
</evidence>
<evidence type="ECO:0000313" key="3">
    <source>
        <dbReference type="Proteomes" id="UP000746747"/>
    </source>
</evidence>
<name>A0A8J2MCI5_9BILA</name>
<dbReference type="Proteomes" id="UP000746747">
    <property type="component" value="Unassembled WGS sequence"/>
</dbReference>
<feature type="region of interest" description="Disordered" evidence="1">
    <location>
        <begin position="61"/>
        <end position="97"/>
    </location>
</feature>
<keyword evidence="3" id="KW-1185">Reference proteome</keyword>
<comment type="caution">
    <text evidence="2">The sequence shown here is derived from an EMBL/GenBank/DDBJ whole genome shotgun (WGS) entry which is preliminary data.</text>
</comment>
<organism evidence="2 3">
    <name type="scientific">Cercopithifilaria johnstoni</name>
    <dbReference type="NCBI Taxonomy" id="2874296"/>
    <lineage>
        <taxon>Eukaryota</taxon>
        <taxon>Metazoa</taxon>
        <taxon>Ecdysozoa</taxon>
        <taxon>Nematoda</taxon>
        <taxon>Chromadorea</taxon>
        <taxon>Rhabditida</taxon>
        <taxon>Spirurina</taxon>
        <taxon>Spiruromorpha</taxon>
        <taxon>Filarioidea</taxon>
        <taxon>Onchocercidae</taxon>
        <taxon>Cercopithifilaria</taxon>
    </lineage>
</organism>
<sequence length="135" mass="15676">MNDCDELDNLRNAAKECEMQNKMVFGDIPVGVYVNEHDSDNCKLKKKRNKPPGHVQWNLQENIELDEPKNTSNLAETSKQLKKVRKEEEEEEEKDRLTNAVRSISTFNKEYDDISVQFFGGKNQFDNTPPFLSTH</sequence>
<accession>A0A8J2MCI5</accession>
<gene>
    <name evidence="2" type="ORF">CJOHNSTONI_LOCUS8655</name>
</gene>
<proteinExistence type="predicted"/>
<evidence type="ECO:0000256" key="1">
    <source>
        <dbReference type="SAM" id="MobiDB-lite"/>
    </source>
</evidence>
<dbReference type="AlphaFoldDB" id="A0A8J2MCI5"/>
<protein>
    <submittedName>
        <fullName evidence="2">Uncharacterized protein</fullName>
    </submittedName>
</protein>
<dbReference type="EMBL" id="CAKAEH010001736">
    <property type="protein sequence ID" value="CAG9539011.1"/>
    <property type="molecule type" value="Genomic_DNA"/>
</dbReference>